<feature type="compositionally biased region" description="Basic and acidic residues" evidence="16">
    <location>
        <begin position="131"/>
        <end position="148"/>
    </location>
</feature>
<keyword evidence="11" id="KW-0995">Kinetochore</keyword>
<feature type="region of interest" description="Disordered" evidence="16">
    <location>
        <begin position="113"/>
        <end position="191"/>
    </location>
</feature>
<evidence type="ECO:0000256" key="15">
    <source>
        <dbReference type="ARBA" id="ARBA00023328"/>
    </source>
</evidence>
<evidence type="ECO:0000256" key="4">
    <source>
        <dbReference type="ARBA" id="ARBA00010731"/>
    </source>
</evidence>
<keyword evidence="7" id="KW-0963">Cytoplasm</keyword>
<protein>
    <recommendedName>
        <fullName evidence="5">DASH complex subunit ASK1</fullName>
    </recommendedName>
</protein>
<reference evidence="17 18" key="1">
    <citation type="journal article" date="2018" name="Mol. Biol. Evol.">
        <title>Broad Genomic Sampling Reveals a Smut Pathogenic Ancestry of the Fungal Clade Ustilaginomycotina.</title>
        <authorList>
            <person name="Kijpornyongpan T."/>
            <person name="Mondo S.J."/>
            <person name="Barry K."/>
            <person name="Sandor L."/>
            <person name="Lee J."/>
            <person name="Lipzen A."/>
            <person name="Pangilinan J."/>
            <person name="LaButti K."/>
            <person name="Hainaut M."/>
            <person name="Henrissat B."/>
            <person name="Grigoriev I.V."/>
            <person name="Spatafora J.W."/>
            <person name="Aime M.C."/>
        </authorList>
    </citation>
    <scope>NUCLEOTIDE SEQUENCE [LARGE SCALE GENOMIC DNA]</scope>
    <source>
        <strain evidence="17 18">MCA 3882</strain>
    </source>
</reference>
<dbReference type="EMBL" id="KZ819603">
    <property type="protein sequence ID" value="PWN36392.1"/>
    <property type="molecule type" value="Genomic_DNA"/>
</dbReference>
<dbReference type="GO" id="GO:0072686">
    <property type="term" value="C:mitotic spindle"/>
    <property type="evidence" value="ECO:0007669"/>
    <property type="project" value="InterPro"/>
</dbReference>
<dbReference type="GO" id="GO:0051301">
    <property type="term" value="P:cell division"/>
    <property type="evidence" value="ECO:0007669"/>
    <property type="project" value="UniProtKB-KW"/>
</dbReference>
<evidence type="ECO:0000313" key="17">
    <source>
        <dbReference type="EMBL" id="PWN36392.1"/>
    </source>
</evidence>
<keyword evidence="14" id="KW-0131">Cell cycle</keyword>
<comment type="subcellular location">
    <subcellularLocation>
        <location evidence="3">Chromosome</location>
        <location evidence="3">Centromere</location>
        <location evidence="3">Kinetochore</location>
    </subcellularLocation>
    <subcellularLocation>
        <location evidence="2">Cytoplasm</location>
        <location evidence="2">Cytoskeleton</location>
        <location evidence="2">Spindle</location>
    </subcellularLocation>
    <subcellularLocation>
        <location evidence="1">Nucleus</location>
    </subcellularLocation>
</comment>
<feature type="region of interest" description="Disordered" evidence="16">
    <location>
        <begin position="221"/>
        <end position="357"/>
    </location>
</feature>
<dbReference type="Proteomes" id="UP000245771">
    <property type="component" value="Unassembled WGS sequence"/>
</dbReference>
<feature type="compositionally biased region" description="Polar residues" evidence="16">
    <location>
        <begin position="466"/>
        <end position="489"/>
    </location>
</feature>
<dbReference type="STRING" id="1280837.A0A316VFN0"/>
<dbReference type="GeneID" id="37024296"/>
<evidence type="ECO:0000256" key="2">
    <source>
        <dbReference type="ARBA" id="ARBA00004186"/>
    </source>
</evidence>
<comment type="similarity">
    <text evidence="4">Belongs to the DASH complex ASK1 family.</text>
</comment>
<keyword evidence="12" id="KW-0206">Cytoskeleton</keyword>
<dbReference type="AlphaFoldDB" id="A0A316VFN0"/>
<dbReference type="GO" id="GO:0044732">
    <property type="term" value="C:mitotic spindle pole body"/>
    <property type="evidence" value="ECO:0007669"/>
    <property type="project" value="TreeGrafter"/>
</dbReference>
<dbReference type="GO" id="GO:0042729">
    <property type="term" value="C:DASH complex"/>
    <property type="evidence" value="ECO:0007669"/>
    <property type="project" value="InterPro"/>
</dbReference>
<dbReference type="InParanoid" id="A0A316VFN0"/>
<dbReference type="OrthoDB" id="5573898at2759"/>
<feature type="compositionally biased region" description="Basic and acidic residues" evidence="16">
    <location>
        <begin position="176"/>
        <end position="187"/>
    </location>
</feature>
<keyword evidence="6" id="KW-0158">Chromosome</keyword>
<feature type="compositionally biased region" description="Basic residues" evidence="16">
    <location>
        <begin position="324"/>
        <end position="333"/>
    </location>
</feature>
<feature type="compositionally biased region" description="Low complexity" evidence="16">
    <location>
        <begin position="574"/>
        <end position="586"/>
    </location>
</feature>
<evidence type="ECO:0000256" key="11">
    <source>
        <dbReference type="ARBA" id="ARBA00022838"/>
    </source>
</evidence>
<gene>
    <name evidence="17" type="ORF">FA14DRAFT_54739</name>
</gene>
<keyword evidence="10" id="KW-0498">Mitosis</keyword>
<keyword evidence="9" id="KW-0493">Microtubule</keyword>
<evidence type="ECO:0000256" key="9">
    <source>
        <dbReference type="ARBA" id="ARBA00022701"/>
    </source>
</evidence>
<evidence type="ECO:0000256" key="12">
    <source>
        <dbReference type="ARBA" id="ARBA00023212"/>
    </source>
</evidence>
<organism evidence="17 18">
    <name type="scientific">Meira miltonrushii</name>
    <dbReference type="NCBI Taxonomy" id="1280837"/>
    <lineage>
        <taxon>Eukaryota</taxon>
        <taxon>Fungi</taxon>
        <taxon>Dikarya</taxon>
        <taxon>Basidiomycota</taxon>
        <taxon>Ustilaginomycotina</taxon>
        <taxon>Exobasidiomycetes</taxon>
        <taxon>Exobasidiales</taxon>
        <taxon>Brachybasidiaceae</taxon>
        <taxon>Meira</taxon>
    </lineage>
</organism>
<evidence type="ECO:0000256" key="10">
    <source>
        <dbReference type="ARBA" id="ARBA00022776"/>
    </source>
</evidence>
<evidence type="ECO:0000256" key="16">
    <source>
        <dbReference type="SAM" id="MobiDB-lite"/>
    </source>
</evidence>
<sequence>MQSHHRPSHLSRPSGFPGSSNAGPSSLGQVSDLPTHLPSGEPIPIGDQLMQVDQAITLTLQEIDANFAKTHQTITGRILPMIKRYGVASHNTWQGAKFWHKFFEAASDIHLAPPREQSTFDSTAEGEEVEGERHAEERDEQTFDRDDQSMQSFQGTTPRGRQAAENDSYDIQDDSGELRHSHFEPPRVSDASMAATARLSRTGLGASQSGRNLERMMYDEDESADFDQIGDVDIDPDSTKTARGGSKADTIRATSSKPPKVQATPRRDSAKKNPFAKGVRPPPPQQQASTSSSDTDAAKRSNSPRWNGIADLRKTPLSHINRSPVRKGAKAGKGKSSTNIDEDDEDSLAWPAGMSPPVTMQFSVPRSRYNKTPAKEAAKLVVDDLLRTVEGTTPAARRRLMQERQGGREDAPVGVRSRAIERVEVNVAGNNVVGTPLGTGKRRPNKGRTSMPTPPTVTKRVGGTIRASTSTQKESTPKSMSNKVPSTASRLMDEDEEGQSLANDEVPEDLGTGLSKLAITRPGAADGMDKLFEGDEDDSDNDMEDTDSEDEEDEYEGSAISSVRAPGAFPMNNASHTSSSIASVSHSIDEDTLFGIRDPSFGPKVHKGGPSQTPAVSNASRTGSASISGQGKTTNRPLPHQSATASHVAATPSNNSYRPMGQVANLGTVYRGRPLLGEERDDTYSAPSPTPAAYSGGRPPGR</sequence>
<feature type="region of interest" description="Disordered" evidence="16">
    <location>
        <begin position="432"/>
        <end position="702"/>
    </location>
</feature>
<feature type="region of interest" description="Disordered" evidence="16">
    <location>
        <begin position="1"/>
        <end position="45"/>
    </location>
</feature>
<evidence type="ECO:0000256" key="1">
    <source>
        <dbReference type="ARBA" id="ARBA00004123"/>
    </source>
</evidence>
<accession>A0A316VFN0</accession>
<feature type="compositionally biased region" description="Polar residues" evidence="16">
    <location>
        <begin position="17"/>
        <end position="29"/>
    </location>
</feature>
<keyword evidence="8" id="KW-0132">Cell division</keyword>
<feature type="compositionally biased region" description="Acidic residues" evidence="16">
    <location>
        <begin position="534"/>
        <end position="556"/>
    </location>
</feature>
<dbReference type="InterPro" id="IPR013964">
    <property type="entry name" value="DASH_Ask1"/>
</dbReference>
<feature type="compositionally biased region" description="Low complexity" evidence="16">
    <location>
        <begin position="286"/>
        <end position="295"/>
    </location>
</feature>
<evidence type="ECO:0000256" key="7">
    <source>
        <dbReference type="ARBA" id="ARBA00022490"/>
    </source>
</evidence>
<dbReference type="GO" id="GO:0008608">
    <property type="term" value="P:attachment of spindle microtubules to kinetochore"/>
    <property type="evidence" value="ECO:0007669"/>
    <property type="project" value="InterPro"/>
</dbReference>
<keyword evidence="15" id="KW-0137">Centromere</keyword>
<evidence type="ECO:0000256" key="8">
    <source>
        <dbReference type="ARBA" id="ARBA00022618"/>
    </source>
</evidence>
<feature type="compositionally biased region" description="Polar residues" evidence="16">
    <location>
        <begin position="610"/>
        <end position="657"/>
    </location>
</feature>
<keyword evidence="18" id="KW-1185">Reference proteome</keyword>
<keyword evidence="13" id="KW-0539">Nucleus</keyword>
<feature type="compositionally biased region" description="Polar residues" evidence="16">
    <location>
        <begin position="149"/>
        <end position="159"/>
    </location>
</feature>
<evidence type="ECO:0000256" key="13">
    <source>
        <dbReference type="ARBA" id="ARBA00023242"/>
    </source>
</evidence>
<dbReference type="Pfam" id="PF08655">
    <property type="entry name" value="DASH_Ask1"/>
    <property type="match status" value="1"/>
</dbReference>
<name>A0A316VFN0_9BASI</name>
<dbReference type="RefSeq" id="XP_025356694.1">
    <property type="nucleotide sequence ID" value="XM_025502515.1"/>
</dbReference>
<evidence type="ECO:0000256" key="3">
    <source>
        <dbReference type="ARBA" id="ARBA00004629"/>
    </source>
</evidence>
<evidence type="ECO:0000256" key="5">
    <source>
        <dbReference type="ARBA" id="ARBA00014520"/>
    </source>
</evidence>
<dbReference type="PANTHER" id="PTHR28200:SF1">
    <property type="entry name" value="DASH COMPLEX SUBUNIT ASK1"/>
    <property type="match status" value="1"/>
</dbReference>
<dbReference type="PANTHER" id="PTHR28200">
    <property type="entry name" value="DASH COMPLEX SUBUNIT ASK1"/>
    <property type="match status" value="1"/>
</dbReference>
<feature type="compositionally biased region" description="Acidic residues" evidence="16">
    <location>
        <begin position="221"/>
        <end position="236"/>
    </location>
</feature>
<evidence type="ECO:0000256" key="6">
    <source>
        <dbReference type="ARBA" id="ARBA00022454"/>
    </source>
</evidence>
<evidence type="ECO:0000256" key="14">
    <source>
        <dbReference type="ARBA" id="ARBA00023306"/>
    </source>
</evidence>
<proteinExistence type="inferred from homology"/>
<evidence type="ECO:0000313" key="18">
    <source>
        <dbReference type="Proteomes" id="UP000245771"/>
    </source>
</evidence>
<dbReference type="GO" id="GO:0005874">
    <property type="term" value="C:microtubule"/>
    <property type="evidence" value="ECO:0007669"/>
    <property type="project" value="UniProtKB-KW"/>
</dbReference>